<dbReference type="PANTHER" id="PTHR43857">
    <property type="entry name" value="BLR7761 PROTEIN"/>
    <property type="match status" value="1"/>
</dbReference>
<dbReference type="PANTHER" id="PTHR43857:SF1">
    <property type="entry name" value="YJGH FAMILY PROTEIN"/>
    <property type="match status" value="1"/>
</dbReference>
<dbReference type="RefSeq" id="XP_020060367.1">
    <property type="nucleotide sequence ID" value="XM_020200628.1"/>
</dbReference>
<dbReference type="SUPFAM" id="SSF55298">
    <property type="entry name" value="YjgF-like"/>
    <property type="match status" value="1"/>
</dbReference>
<dbReference type="GeneID" id="30974442"/>
<name>A0A1L9X6V6_ASPA1</name>
<dbReference type="STRING" id="690307.A0A1L9X6V6"/>
<keyword evidence="2" id="KW-1185">Reference proteome</keyword>
<dbReference type="AlphaFoldDB" id="A0A1L9X6V6"/>
<sequence>MSKQCYATDSPFEDLIGYYRAVRHGQHIFVSGTTSVDPNPSTKGIPQILFPGDAKQQTRVALQECIKAVKAMGGRGPEDIVRVKMFVSRQEDCRAVGEGFKEILGKENASSSDTPIGAAATMIVVHNGFIDPDMLVEIEVDAIAVD</sequence>
<gene>
    <name evidence="1" type="ORF">ASPACDRAFT_39642</name>
</gene>
<dbReference type="InterPro" id="IPR006175">
    <property type="entry name" value="YjgF/YER057c/UK114"/>
</dbReference>
<dbReference type="EMBL" id="KV878971">
    <property type="protein sequence ID" value="OJK04028.1"/>
    <property type="molecule type" value="Genomic_DNA"/>
</dbReference>
<dbReference type="Proteomes" id="UP000184546">
    <property type="component" value="Unassembled WGS sequence"/>
</dbReference>
<proteinExistence type="predicted"/>
<dbReference type="Gene3D" id="3.30.1330.40">
    <property type="entry name" value="RutC-like"/>
    <property type="match status" value="1"/>
</dbReference>
<dbReference type="OrthoDB" id="686384at2759"/>
<organism evidence="1 2">
    <name type="scientific">Aspergillus aculeatus (strain ATCC 16872 / CBS 172.66 / WB 5094)</name>
    <dbReference type="NCBI Taxonomy" id="690307"/>
    <lineage>
        <taxon>Eukaryota</taxon>
        <taxon>Fungi</taxon>
        <taxon>Dikarya</taxon>
        <taxon>Ascomycota</taxon>
        <taxon>Pezizomycotina</taxon>
        <taxon>Eurotiomycetes</taxon>
        <taxon>Eurotiomycetidae</taxon>
        <taxon>Eurotiales</taxon>
        <taxon>Aspergillaceae</taxon>
        <taxon>Aspergillus</taxon>
        <taxon>Aspergillus subgen. Circumdati</taxon>
    </lineage>
</organism>
<dbReference type="Pfam" id="PF01042">
    <property type="entry name" value="Ribonuc_L-PSP"/>
    <property type="match status" value="1"/>
</dbReference>
<evidence type="ECO:0000313" key="2">
    <source>
        <dbReference type="Proteomes" id="UP000184546"/>
    </source>
</evidence>
<dbReference type="OMA" id="VRVKMFV"/>
<accession>A0A1L9X6V6</accession>
<dbReference type="InterPro" id="IPR035959">
    <property type="entry name" value="RutC-like_sf"/>
</dbReference>
<dbReference type="VEuPathDB" id="FungiDB:ASPACDRAFT_39642"/>
<evidence type="ECO:0000313" key="1">
    <source>
        <dbReference type="EMBL" id="OJK04028.1"/>
    </source>
</evidence>
<protein>
    <submittedName>
        <fullName evidence="1">Uncharacterized protein</fullName>
    </submittedName>
</protein>
<reference evidence="2" key="1">
    <citation type="journal article" date="2017" name="Genome Biol.">
        <title>Comparative genomics reveals high biological diversity and specific adaptations in the industrially and medically important fungal genus Aspergillus.</title>
        <authorList>
            <person name="de Vries R.P."/>
            <person name="Riley R."/>
            <person name="Wiebenga A."/>
            <person name="Aguilar-Osorio G."/>
            <person name="Amillis S."/>
            <person name="Uchima C.A."/>
            <person name="Anderluh G."/>
            <person name="Asadollahi M."/>
            <person name="Askin M."/>
            <person name="Barry K."/>
            <person name="Battaglia E."/>
            <person name="Bayram O."/>
            <person name="Benocci T."/>
            <person name="Braus-Stromeyer S.A."/>
            <person name="Caldana C."/>
            <person name="Canovas D."/>
            <person name="Cerqueira G.C."/>
            <person name="Chen F."/>
            <person name="Chen W."/>
            <person name="Choi C."/>
            <person name="Clum A."/>
            <person name="Dos Santos R.A."/>
            <person name="Damasio A.R."/>
            <person name="Diallinas G."/>
            <person name="Emri T."/>
            <person name="Fekete E."/>
            <person name="Flipphi M."/>
            <person name="Freyberg S."/>
            <person name="Gallo A."/>
            <person name="Gournas C."/>
            <person name="Habgood R."/>
            <person name="Hainaut M."/>
            <person name="Harispe M.L."/>
            <person name="Henrissat B."/>
            <person name="Hilden K.S."/>
            <person name="Hope R."/>
            <person name="Hossain A."/>
            <person name="Karabika E."/>
            <person name="Karaffa L."/>
            <person name="Karanyi Z."/>
            <person name="Krasevec N."/>
            <person name="Kuo A."/>
            <person name="Kusch H."/>
            <person name="LaButti K."/>
            <person name="Lagendijk E.L."/>
            <person name="Lapidus A."/>
            <person name="Levasseur A."/>
            <person name="Lindquist E."/>
            <person name="Lipzen A."/>
            <person name="Logrieco A.F."/>
            <person name="MacCabe A."/>
            <person name="Maekelae M.R."/>
            <person name="Malavazi I."/>
            <person name="Melin P."/>
            <person name="Meyer V."/>
            <person name="Mielnichuk N."/>
            <person name="Miskei M."/>
            <person name="Molnar A.P."/>
            <person name="Mule G."/>
            <person name="Ngan C.Y."/>
            <person name="Orejas M."/>
            <person name="Orosz E."/>
            <person name="Ouedraogo J.P."/>
            <person name="Overkamp K.M."/>
            <person name="Park H.-S."/>
            <person name="Perrone G."/>
            <person name="Piumi F."/>
            <person name="Punt P.J."/>
            <person name="Ram A.F."/>
            <person name="Ramon A."/>
            <person name="Rauscher S."/>
            <person name="Record E."/>
            <person name="Riano-Pachon D.M."/>
            <person name="Robert V."/>
            <person name="Roehrig J."/>
            <person name="Ruller R."/>
            <person name="Salamov A."/>
            <person name="Salih N.S."/>
            <person name="Samson R.A."/>
            <person name="Sandor E."/>
            <person name="Sanguinetti M."/>
            <person name="Schuetze T."/>
            <person name="Sepcic K."/>
            <person name="Shelest E."/>
            <person name="Sherlock G."/>
            <person name="Sophianopoulou V."/>
            <person name="Squina F.M."/>
            <person name="Sun H."/>
            <person name="Susca A."/>
            <person name="Todd R.B."/>
            <person name="Tsang A."/>
            <person name="Unkles S.E."/>
            <person name="van de Wiele N."/>
            <person name="van Rossen-Uffink D."/>
            <person name="Oliveira J.V."/>
            <person name="Vesth T.C."/>
            <person name="Visser J."/>
            <person name="Yu J.-H."/>
            <person name="Zhou M."/>
            <person name="Andersen M.R."/>
            <person name="Archer D.B."/>
            <person name="Baker S.E."/>
            <person name="Benoit I."/>
            <person name="Brakhage A.A."/>
            <person name="Braus G.H."/>
            <person name="Fischer R."/>
            <person name="Frisvad J.C."/>
            <person name="Goldman G.H."/>
            <person name="Houbraken J."/>
            <person name="Oakley B."/>
            <person name="Pocsi I."/>
            <person name="Scazzocchio C."/>
            <person name="Seiboth B."/>
            <person name="vanKuyk P.A."/>
            <person name="Wortman J."/>
            <person name="Dyer P.S."/>
            <person name="Grigoriev I.V."/>
        </authorList>
    </citation>
    <scope>NUCLEOTIDE SEQUENCE [LARGE SCALE GENOMIC DNA]</scope>
    <source>
        <strain evidence="2">ATCC 16872 / CBS 172.66 / WB 5094</strain>
    </source>
</reference>